<keyword evidence="1" id="KW-0808">Transferase</keyword>
<evidence type="ECO:0000313" key="4">
    <source>
        <dbReference type="EMBL" id="RIY32949.1"/>
    </source>
</evidence>
<dbReference type="Pfam" id="PF00583">
    <property type="entry name" value="Acetyltransf_1"/>
    <property type="match status" value="1"/>
</dbReference>
<dbReference type="Gene3D" id="3.40.630.30">
    <property type="match status" value="1"/>
</dbReference>
<dbReference type="PROSITE" id="PS51186">
    <property type="entry name" value="GNAT"/>
    <property type="match status" value="1"/>
</dbReference>
<dbReference type="EMBL" id="NRHC01000040">
    <property type="protein sequence ID" value="RIY32949.1"/>
    <property type="molecule type" value="Genomic_DNA"/>
</dbReference>
<accession>A0A3A1Y6P3</accession>
<dbReference type="AlphaFoldDB" id="A0A3A1Y6P3"/>
<organism evidence="4 5">
    <name type="scientific">Psittacicella hinzii</name>
    <dbReference type="NCBI Taxonomy" id="2028575"/>
    <lineage>
        <taxon>Bacteria</taxon>
        <taxon>Pseudomonadati</taxon>
        <taxon>Pseudomonadota</taxon>
        <taxon>Gammaproteobacteria</taxon>
        <taxon>Pasteurellales</taxon>
        <taxon>Psittacicellaceae</taxon>
        <taxon>Psittacicella</taxon>
    </lineage>
</organism>
<dbReference type="PANTHER" id="PTHR43420">
    <property type="entry name" value="ACETYLTRANSFERASE"/>
    <property type="match status" value="1"/>
</dbReference>
<keyword evidence="5" id="KW-1185">Reference proteome</keyword>
<dbReference type="InterPro" id="IPR050680">
    <property type="entry name" value="YpeA/RimI_acetyltransf"/>
</dbReference>
<evidence type="ECO:0000259" key="3">
    <source>
        <dbReference type="PROSITE" id="PS51186"/>
    </source>
</evidence>
<dbReference type="InterPro" id="IPR000182">
    <property type="entry name" value="GNAT_dom"/>
</dbReference>
<keyword evidence="2" id="KW-0012">Acyltransferase</keyword>
<dbReference type="PANTHER" id="PTHR43420:SF12">
    <property type="entry name" value="N-ACETYLTRANSFERASE DOMAIN-CONTAINING PROTEIN"/>
    <property type="match status" value="1"/>
</dbReference>
<sequence>MRNANYLPFIAFYEQYLEELVEFTAQILLGHLSLKETELDWRRPSFTNLQKFLSKGSKSRYLKLDEIIGFICFSQQYEMLELHNIKVNSIYRKQGYGQLLLDLFLTFGELKQATNYLLEVRRSNTPAIYLYEKNGFKYLSTRHNYYSNSLNGFAEDALIYQILKED</sequence>
<reference evidence="4 5" key="1">
    <citation type="submission" date="2017-08" db="EMBL/GenBank/DDBJ databases">
        <title>Reclassification of Bisgaard taxon 37 and 44.</title>
        <authorList>
            <person name="Christensen H."/>
        </authorList>
    </citation>
    <scope>NUCLEOTIDE SEQUENCE [LARGE SCALE GENOMIC DNA]</scope>
    <source>
        <strain evidence="4 5">B96_3</strain>
    </source>
</reference>
<comment type="caution">
    <text evidence="4">The sequence shown here is derived from an EMBL/GenBank/DDBJ whole genome shotgun (WGS) entry which is preliminary data.</text>
</comment>
<dbReference type="SUPFAM" id="SSF55729">
    <property type="entry name" value="Acyl-CoA N-acyltransferases (Nat)"/>
    <property type="match status" value="1"/>
</dbReference>
<protein>
    <recommendedName>
        <fullName evidence="3">N-acetyltransferase domain-containing protein</fullName>
    </recommendedName>
</protein>
<dbReference type="Proteomes" id="UP000265691">
    <property type="component" value="Unassembled WGS sequence"/>
</dbReference>
<evidence type="ECO:0000313" key="5">
    <source>
        <dbReference type="Proteomes" id="UP000265691"/>
    </source>
</evidence>
<dbReference type="CDD" id="cd04301">
    <property type="entry name" value="NAT_SF"/>
    <property type="match status" value="1"/>
</dbReference>
<feature type="domain" description="N-acetyltransferase" evidence="3">
    <location>
        <begin position="18"/>
        <end position="165"/>
    </location>
</feature>
<evidence type="ECO:0000256" key="2">
    <source>
        <dbReference type="ARBA" id="ARBA00023315"/>
    </source>
</evidence>
<name>A0A3A1Y6P3_9GAMM</name>
<evidence type="ECO:0000256" key="1">
    <source>
        <dbReference type="ARBA" id="ARBA00022679"/>
    </source>
</evidence>
<gene>
    <name evidence="4" type="ORF">CKF54_03845</name>
</gene>
<dbReference type="GO" id="GO:0016747">
    <property type="term" value="F:acyltransferase activity, transferring groups other than amino-acyl groups"/>
    <property type="evidence" value="ECO:0007669"/>
    <property type="project" value="InterPro"/>
</dbReference>
<proteinExistence type="predicted"/>
<dbReference type="InterPro" id="IPR016181">
    <property type="entry name" value="Acyl_CoA_acyltransferase"/>
</dbReference>